<dbReference type="PROSITE" id="PS50088">
    <property type="entry name" value="ANK_REPEAT"/>
    <property type="match status" value="2"/>
</dbReference>
<dbReference type="SUPFAM" id="SSF48403">
    <property type="entry name" value="Ankyrin repeat"/>
    <property type="match status" value="1"/>
</dbReference>
<feature type="region of interest" description="Disordered" evidence="4">
    <location>
        <begin position="695"/>
        <end position="759"/>
    </location>
</feature>
<evidence type="ECO:0000313" key="7">
    <source>
        <dbReference type="Proteomes" id="UP001623330"/>
    </source>
</evidence>
<proteinExistence type="predicted"/>
<dbReference type="EMBL" id="JBEVYD010000012">
    <property type="protein sequence ID" value="KAL3229286.1"/>
    <property type="molecule type" value="Genomic_DNA"/>
</dbReference>
<feature type="repeat" description="ANK" evidence="3">
    <location>
        <begin position="483"/>
        <end position="515"/>
    </location>
</feature>
<dbReference type="InterPro" id="IPR036770">
    <property type="entry name" value="Ankyrin_rpt-contain_sf"/>
</dbReference>
<dbReference type="PANTHER" id="PTHR43828">
    <property type="entry name" value="ASPARAGINASE"/>
    <property type="match status" value="1"/>
</dbReference>
<dbReference type="InterPro" id="IPR002110">
    <property type="entry name" value="Ankyrin_rpt"/>
</dbReference>
<evidence type="ECO:0000256" key="1">
    <source>
        <dbReference type="ARBA" id="ARBA00022737"/>
    </source>
</evidence>
<dbReference type="InterPro" id="IPR036887">
    <property type="entry name" value="HTH_APSES_sf"/>
</dbReference>
<name>A0ABR4NNG2_9SACH</name>
<evidence type="ECO:0000313" key="6">
    <source>
        <dbReference type="EMBL" id="KAL3229286.1"/>
    </source>
</evidence>
<dbReference type="Pfam" id="PF00023">
    <property type="entry name" value="Ank"/>
    <property type="match status" value="1"/>
</dbReference>
<evidence type="ECO:0000256" key="4">
    <source>
        <dbReference type="SAM" id="MobiDB-lite"/>
    </source>
</evidence>
<feature type="region of interest" description="Disordered" evidence="4">
    <location>
        <begin position="136"/>
        <end position="206"/>
    </location>
</feature>
<dbReference type="PANTHER" id="PTHR43828:SF7">
    <property type="entry name" value="REGULATORY PROTEIN SWI4"/>
    <property type="match status" value="1"/>
</dbReference>
<dbReference type="Gene3D" id="3.10.260.10">
    <property type="entry name" value="Transcription regulator HTH, APSES-type DNA-binding domain"/>
    <property type="match status" value="1"/>
</dbReference>
<keyword evidence="1" id="KW-0677">Repeat</keyword>
<evidence type="ECO:0000259" key="5">
    <source>
        <dbReference type="PROSITE" id="PS51299"/>
    </source>
</evidence>
<sequence length="1044" mass="117116">MSDPNYLMIGAHPMTTIPTALAAAADTTSGLTPVIEVATYADTDVYECYIRGQESNIVMRRTNDDWINVTQVFKIAQFSKTQRTKILEKESTNMKHEKVQGGYGRFQGTWVPIEAARFMTEKYKIDNPVVNTILSFRLDPNNPPPKRHKNSVLRKTSPGTKITSPSSYKKTPKKPNANSASKLSTSYSKRNKKSTTQPNPSPLQNMIFRTPQQSHLTSIPTSEFDMNHLGDTDATINASYSAISQMKSNETPLAQGYSATQKPLQFYPVPTNVSSQNEKGQNKRGFTSFVPFVPEGQDLNQNGNMKSNVPSITVNDMSKVQKATRKRSKSKKVKDLNEVEFLDNIPEDDREQVHVNGQFAQEPVKRQYRKRKVKSEESSTPYKIPKDHNAMQQRQGYQMVNENFNYNSANMPEHYGFNENNALQYNMSIQEHDDDYAQIEKYKDMLLKVLSSEENSMRPGYALPSGLYHPPAHLNINFQIDDQGHTPLHWTSAMANIPLVKLLIGLNANALLCNTQGFNCITKAVFYNNCYKNGAFPELISLLKICLITPDKNGRLPLHYLVELSVNKTKDPKVILSYLDDIVHNLAQGDENLLRMCLNYQDNMGNTPLHLAALNLNLQLCNKLCQLGASMTISNFNNETPALILTRFNLVPPTTAATTALPTAPSSGVTDGNSKYYFDGENQEPMKMMNHTLGGPVSVPKTNTEHPYFQSKEKARKRDKKIYNDDGYPGIDSGTPQERNTHEKNGEYSTPKVNSMHDPNILDTQDTTGLHTIMDDLSQMESLVTSSVIKNTKATPIKILGDSPISPRKQQLQPANGTYVSSNLKNPIPIMDIMASPSGAMFNDDVKGSPVTSEYDVCTVAEKIGVTAATLVDGLKSQFLKYQSELEISEKALEEIQEHLESTSKQKQAVIHNLKESDGVESHVELIQSTDHLRNIVQKTNEMFTQGMENSQALRLAMLIQTEESKVNSDHPNGIKDIDASLSYAIELSILQFKRRLMMHKIRDERCRSTSSTNINKYKRLIGLNVTDIDSKLDEIERELTSKV</sequence>
<keyword evidence="7" id="KW-1185">Reference proteome</keyword>
<dbReference type="SUPFAM" id="SSF54616">
    <property type="entry name" value="DNA-binding domain of Mlu1-box binding protein MBP1"/>
    <property type="match status" value="1"/>
</dbReference>
<accession>A0ABR4NNG2</accession>
<gene>
    <name evidence="6" type="ORF">RNJ44_02373</name>
</gene>
<reference evidence="6 7" key="1">
    <citation type="submission" date="2024-05" db="EMBL/GenBank/DDBJ databases">
        <title>Long read based assembly of the Candida bracarensis genome reveals expanded adhesin content.</title>
        <authorList>
            <person name="Marcet-Houben M."/>
            <person name="Ksiezopolska E."/>
            <person name="Gabaldon T."/>
        </authorList>
    </citation>
    <scope>NUCLEOTIDE SEQUENCE [LARGE SCALE GENOMIC DNA]</scope>
    <source>
        <strain evidence="6 7">CBM6</strain>
    </source>
</reference>
<feature type="region of interest" description="Disordered" evidence="4">
    <location>
        <begin position="364"/>
        <end position="385"/>
    </location>
</feature>
<feature type="compositionally biased region" description="Low complexity" evidence="4">
    <location>
        <begin position="160"/>
        <end position="169"/>
    </location>
</feature>
<protein>
    <submittedName>
        <fullName evidence="6">Regulatory protein SWI4</fullName>
    </submittedName>
</protein>
<dbReference type="SMART" id="SM00248">
    <property type="entry name" value="ANK"/>
    <property type="match status" value="2"/>
</dbReference>
<dbReference type="InterPro" id="IPR018004">
    <property type="entry name" value="KilA/APSES_HTH"/>
</dbReference>
<dbReference type="Proteomes" id="UP001623330">
    <property type="component" value="Unassembled WGS sequence"/>
</dbReference>
<comment type="caution">
    <text evidence="6">The sequence shown here is derived from an EMBL/GenBank/DDBJ whole genome shotgun (WGS) entry which is preliminary data.</text>
</comment>
<dbReference type="SMART" id="SM01252">
    <property type="entry name" value="KilA-N"/>
    <property type="match status" value="1"/>
</dbReference>
<feature type="domain" description="HTH APSES-type" evidence="5">
    <location>
        <begin position="35"/>
        <end position="145"/>
    </location>
</feature>
<dbReference type="Pfam" id="PF04383">
    <property type="entry name" value="KilA-N"/>
    <property type="match status" value="1"/>
</dbReference>
<organism evidence="6 7">
    <name type="scientific">Nakaseomyces bracarensis</name>
    <dbReference type="NCBI Taxonomy" id="273131"/>
    <lineage>
        <taxon>Eukaryota</taxon>
        <taxon>Fungi</taxon>
        <taxon>Dikarya</taxon>
        <taxon>Ascomycota</taxon>
        <taxon>Saccharomycotina</taxon>
        <taxon>Saccharomycetes</taxon>
        <taxon>Saccharomycetales</taxon>
        <taxon>Saccharomycetaceae</taxon>
        <taxon>Nakaseomyces</taxon>
    </lineage>
</organism>
<evidence type="ECO:0000256" key="2">
    <source>
        <dbReference type="ARBA" id="ARBA00023043"/>
    </source>
</evidence>
<keyword evidence="2 3" id="KW-0040">ANK repeat</keyword>
<dbReference type="InterPro" id="IPR003163">
    <property type="entry name" value="Tscrpt_reg_HTH_APSES-type"/>
</dbReference>
<dbReference type="PROSITE" id="PS50297">
    <property type="entry name" value="ANK_REP_REGION"/>
    <property type="match status" value="2"/>
</dbReference>
<dbReference type="InterPro" id="IPR051642">
    <property type="entry name" value="SWI6-like"/>
</dbReference>
<evidence type="ECO:0000256" key="3">
    <source>
        <dbReference type="PROSITE-ProRule" id="PRU00023"/>
    </source>
</evidence>
<dbReference type="PROSITE" id="PS51299">
    <property type="entry name" value="HTH_APSES"/>
    <property type="match status" value="1"/>
</dbReference>
<dbReference type="Gene3D" id="1.25.40.20">
    <property type="entry name" value="Ankyrin repeat-containing domain"/>
    <property type="match status" value="1"/>
</dbReference>
<feature type="repeat" description="ANK" evidence="3">
    <location>
        <begin position="604"/>
        <end position="636"/>
    </location>
</feature>
<feature type="compositionally biased region" description="Polar residues" evidence="4">
    <location>
        <begin position="176"/>
        <end position="204"/>
    </location>
</feature>